<reference evidence="8 9" key="1">
    <citation type="submission" date="2018-04" db="EMBL/GenBank/DDBJ databases">
        <authorList>
            <person name="Zhang X."/>
            <person name="Yuan J."/>
            <person name="Li F."/>
            <person name="Xiang J."/>
        </authorList>
    </citation>
    <scope>NUCLEOTIDE SEQUENCE [LARGE SCALE GENOMIC DNA]</scope>
    <source>
        <tissue evidence="8">Muscle</tissue>
    </source>
</reference>
<dbReference type="PROSITE" id="PS50082">
    <property type="entry name" value="WD_REPEATS_2"/>
    <property type="match status" value="5"/>
</dbReference>
<dbReference type="PRINTS" id="PR00320">
    <property type="entry name" value="GPROTEINBRPT"/>
</dbReference>
<dbReference type="PROSITE" id="PS00678">
    <property type="entry name" value="WD_REPEATS_1"/>
    <property type="match status" value="2"/>
</dbReference>
<keyword evidence="3" id="KW-0677">Repeat</keyword>
<dbReference type="SMART" id="SM00320">
    <property type="entry name" value="WD40"/>
    <property type="match status" value="11"/>
</dbReference>
<feature type="domain" description="Small-subunit processome Utp12" evidence="7">
    <location>
        <begin position="814"/>
        <end position="913"/>
    </location>
</feature>
<dbReference type="GO" id="GO:0034388">
    <property type="term" value="C:Pwp2p-containing subcomplex of 90S preribosome"/>
    <property type="evidence" value="ECO:0007669"/>
    <property type="project" value="TreeGrafter"/>
</dbReference>
<evidence type="ECO:0000256" key="4">
    <source>
        <dbReference type="ARBA" id="ARBA00023242"/>
    </source>
</evidence>
<comment type="subcellular location">
    <subcellularLocation>
        <location evidence="1">Nucleus</location>
        <location evidence="1">Nucleolus</location>
    </subcellularLocation>
</comment>
<evidence type="ECO:0000313" key="9">
    <source>
        <dbReference type="Proteomes" id="UP000283509"/>
    </source>
</evidence>
<keyword evidence="2 6" id="KW-0853">WD repeat</keyword>
<dbReference type="Pfam" id="PF25173">
    <property type="entry name" value="Beta-prop_WDR3_1st"/>
    <property type="match status" value="1"/>
</dbReference>
<dbReference type="STRING" id="6689.A0A3R7SMK4"/>
<dbReference type="InterPro" id="IPR036322">
    <property type="entry name" value="WD40_repeat_dom_sf"/>
</dbReference>
<sequence length="953" mass="106124">MGLTTQYLRYVPGSAFGLVGTERCVRFVTKYSQTGRYVAAPACEFVLIWDCKRSSKVLTLSAGIEGQVTSLEVRPPAPGSLDNTHLAVGYSDGSVVLFDIRTGTSLKFAGHRGAVTTLAWDDQGMRVASGSQDGEIVVWDVVSERGIVRLKGHQGKITRLRFLKDRSIVVSSCRDSFIKFWDLDTNHCFRTLTGHRAEVWDFVLLKNDTRLISGSSDAELRVWSLRFKDPEEMAVDDRDGKSLEPPSKMFRIDTEGEIKGQEDDTEEDDASNLEITRLGSILRSRGDRVCGLQTDGHIVACYGKSAVVDLFHVLSEEEVSAKVASRLKKARKRAREAGTAMTENEAPQLGDEIGKLPAVKAQNKLYGVDVSSDRYGSVKVLALHLDNSLAIFGTSVDAKADKNKSDERKDQEVICQLQLPGHRTEIRAVAFNSISDQIITASGESLKVWHRSEKQAIATIPCDYALSVIVVPGDRHALIGTRSGRLQLFDLGSAKMLEDIVAHEPAENETDTGVWALALTHDGRGFLSGGSDKMVKFWKFELVKDESESQARRLSFIQDKRALKVADQVTSVRCASDGFYIAVATLDNKETLYYSDTLKLYHELYGKSLPSTCMDFSTDATLIVTGSKDSSLRIYGTDFGDMRKLLKNAHQGGVTDLQFISNTHMFFSCGHDGTLKQWDADNFQRIITLQGHVGIIRCLSVCPKGAWVATCGQDRSIRLWQRTQEPLVLEDEREEERLKDEEESGMLASQRPAIAGEDGAQAVRPSTTTQETERAVDSIREALEIYREQVEAGPTATPHQLMTYVYNTADPLRFVLEVLRKIKSSELEEAVIMLPLDNILELMVVIKGLLENNWDIELASRILVLAVRINLPQLLSSPKAAPLVRSLAKLLPKRIKEFKDMIGFNAAGLRHMKDRIEERSETQMFAEALENVQTSRKKRKKKDRAVKRALLTI</sequence>
<feature type="repeat" description="WD" evidence="6">
    <location>
        <begin position="689"/>
        <end position="721"/>
    </location>
</feature>
<keyword evidence="4" id="KW-0539">Nucleus</keyword>
<dbReference type="GO" id="GO:0032040">
    <property type="term" value="C:small-subunit processome"/>
    <property type="evidence" value="ECO:0007669"/>
    <property type="project" value="TreeGrafter"/>
</dbReference>
<evidence type="ECO:0000256" key="2">
    <source>
        <dbReference type="ARBA" id="ARBA00022574"/>
    </source>
</evidence>
<evidence type="ECO:0000256" key="3">
    <source>
        <dbReference type="ARBA" id="ARBA00022737"/>
    </source>
</evidence>
<gene>
    <name evidence="8" type="ORF">C7M84_014583</name>
</gene>
<feature type="repeat" description="WD" evidence="6">
    <location>
        <begin position="150"/>
        <end position="191"/>
    </location>
</feature>
<evidence type="ECO:0000256" key="1">
    <source>
        <dbReference type="ARBA" id="ARBA00004604"/>
    </source>
</evidence>
<proteinExistence type="inferred from homology"/>
<dbReference type="Proteomes" id="UP000283509">
    <property type="component" value="Unassembled WGS sequence"/>
</dbReference>
<dbReference type="InterPro" id="IPR011047">
    <property type="entry name" value="Quinoprotein_ADH-like_sf"/>
</dbReference>
<dbReference type="PANTHER" id="PTHR19853">
    <property type="entry name" value="WD REPEAT CONTAINING PROTEIN 3 WDR3"/>
    <property type="match status" value="1"/>
</dbReference>
<dbReference type="Pfam" id="PF25172">
    <property type="entry name" value="Beta-prop_WDR3_2nd"/>
    <property type="match status" value="1"/>
</dbReference>
<name>A0A3R7SMK4_PENVA</name>
<dbReference type="InterPro" id="IPR019775">
    <property type="entry name" value="WD40_repeat_CS"/>
</dbReference>
<dbReference type="Pfam" id="PF04003">
    <property type="entry name" value="Utp12"/>
    <property type="match status" value="1"/>
</dbReference>
<dbReference type="CDD" id="cd00200">
    <property type="entry name" value="WD40"/>
    <property type="match status" value="1"/>
</dbReference>
<feature type="repeat" description="WD" evidence="6">
    <location>
        <begin position="192"/>
        <end position="226"/>
    </location>
</feature>
<dbReference type="InterPro" id="IPR020472">
    <property type="entry name" value="WD40_PAC1"/>
</dbReference>
<dbReference type="InterPro" id="IPR015943">
    <property type="entry name" value="WD40/YVTN_repeat-like_dom_sf"/>
</dbReference>
<feature type="repeat" description="WD" evidence="6">
    <location>
        <begin position="647"/>
        <end position="688"/>
    </location>
</feature>
<dbReference type="GO" id="GO:0030490">
    <property type="term" value="P:maturation of SSU-rRNA"/>
    <property type="evidence" value="ECO:0007669"/>
    <property type="project" value="TreeGrafter"/>
</dbReference>
<dbReference type="PROSITE" id="PS50294">
    <property type="entry name" value="WD_REPEATS_REGION"/>
    <property type="match status" value="5"/>
</dbReference>
<dbReference type="EMBL" id="QCYY01002820">
    <property type="protein sequence ID" value="ROT67348.1"/>
    <property type="molecule type" value="Genomic_DNA"/>
</dbReference>
<dbReference type="AlphaFoldDB" id="A0A3R7SMK4"/>
<evidence type="ECO:0000313" key="8">
    <source>
        <dbReference type="EMBL" id="ROT67348.1"/>
    </source>
</evidence>
<protein>
    <recommendedName>
        <fullName evidence="7">Small-subunit processome Utp12 domain-containing protein</fullName>
    </recommendedName>
</protein>
<accession>A0A3R7SMK4</accession>
<dbReference type="Gene3D" id="2.130.10.10">
    <property type="entry name" value="YVTN repeat-like/Quinoprotein amine dehydrogenase"/>
    <property type="match status" value="4"/>
</dbReference>
<dbReference type="SUPFAM" id="SSF50978">
    <property type="entry name" value="WD40 repeat-like"/>
    <property type="match status" value="1"/>
</dbReference>
<comment type="caution">
    <text evidence="8">The sequence shown here is derived from an EMBL/GenBank/DDBJ whole genome shotgun (WGS) entry which is preliminary data.</text>
</comment>
<reference evidence="8 9" key="2">
    <citation type="submission" date="2019-01" db="EMBL/GenBank/DDBJ databases">
        <title>The decoding of complex shrimp genome reveals the adaptation for benthos swimmer, frequently molting mechanism and breeding impact on genome.</title>
        <authorList>
            <person name="Sun Y."/>
            <person name="Gao Y."/>
            <person name="Yu Y."/>
        </authorList>
    </citation>
    <scope>NUCLEOTIDE SEQUENCE [LARGE SCALE GENOMIC DNA]</scope>
    <source>
        <tissue evidence="8">Muscle</tissue>
    </source>
</reference>
<evidence type="ECO:0000259" key="7">
    <source>
        <dbReference type="Pfam" id="PF04003"/>
    </source>
</evidence>
<evidence type="ECO:0000256" key="5">
    <source>
        <dbReference type="ARBA" id="ARBA00038229"/>
    </source>
</evidence>
<evidence type="ECO:0000256" key="6">
    <source>
        <dbReference type="PROSITE-ProRule" id="PRU00221"/>
    </source>
</evidence>
<dbReference type="OrthoDB" id="407922at2759"/>
<dbReference type="InterPro" id="IPR007148">
    <property type="entry name" value="SSU_processome_Utp12"/>
</dbReference>
<dbReference type="GO" id="GO:0030515">
    <property type="term" value="F:snoRNA binding"/>
    <property type="evidence" value="ECO:0007669"/>
    <property type="project" value="TreeGrafter"/>
</dbReference>
<dbReference type="InterPro" id="IPR001680">
    <property type="entry name" value="WD40_rpt"/>
</dbReference>
<organism evidence="8 9">
    <name type="scientific">Penaeus vannamei</name>
    <name type="common">Whiteleg shrimp</name>
    <name type="synonym">Litopenaeus vannamei</name>
    <dbReference type="NCBI Taxonomy" id="6689"/>
    <lineage>
        <taxon>Eukaryota</taxon>
        <taxon>Metazoa</taxon>
        <taxon>Ecdysozoa</taxon>
        <taxon>Arthropoda</taxon>
        <taxon>Crustacea</taxon>
        <taxon>Multicrustacea</taxon>
        <taxon>Malacostraca</taxon>
        <taxon>Eumalacostraca</taxon>
        <taxon>Eucarida</taxon>
        <taxon>Decapoda</taxon>
        <taxon>Dendrobranchiata</taxon>
        <taxon>Penaeoidea</taxon>
        <taxon>Penaeidae</taxon>
        <taxon>Penaeus</taxon>
    </lineage>
</organism>
<dbReference type="PANTHER" id="PTHR19853:SF0">
    <property type="entry name" value="WD REPEAT-CONTAINING PROTEIN 3"/>
    <property type="match status" value="1"/>
</dbReference>
<comment type="similarity">
    <text evidence="5">Belongs to the WD repeat WDR3/UTP12 family.</text>
</comment>
<feature type="repeat" description="WD" evidence="6">
    <location>
        <begin position="108"/>
        <end position="149"/>
    </location>
</feature>
<dbReference type="SUPFAM" id="SSF50998">
    <property type="entry name" value="Quinoprotein alcohol dehydrogenase-like"/>
    <property type="match status" value="1"/>
</dbReference>
<dbReference type="InterPro" id="IPR051570">
    <property type="entry name" value="TBC1_cilium_biogenesis"/>
</dbReference>
<keyword evidence="9" id="KW-1185">Reference proteome</keyword>